<organism evidence="1 2">
    <name type="scientific">Belliella alkalica</name>
    <dbReference type="NCBI Taxonomy" id="1730871"/>
    <lineage>
        <taxon>Bacteria</taxon>
        <taxon>Pseudomonadati</taxon>
        <taxon>Bacteroidota</taxon>
        <taxon>Cytophagia</taxon>
        <taxon>Cytophagales</taxon>
        <taxon>Cyclobacteriaceae</taxon>
        <taxon>Belliella</taxon>
    </lineage>
</organism>
<proteinExistence type="predicted"/>
<dbReference type="EMBL" id="JAKZGO010000001">
    <property type="protein sequence ID" value="MCH7412061.1"/>
    <property type="molecule type" value="Genomic_DNA"/>
</dbReference>
<protein>
    <recommendedName>
        <fullName evidence="3">Polysaccharide (De)acetylase</fullName>
    </recommendedName>
</protein>
<reference evidence="1" key="1">
    <citation type="submission" date="2022-03" db="EMBL/GenBank/DDBJ databases">
        <title>De novo assembled genomes of Belliella spp. (Cyclobacteriaceae) strains.</title>
        <authorList>
            <person name="Szabo A."/>
            <person name="Korponai K."/>
            <person name="Felfoldi T."/>
        </authorList>
    </citation>
    <scope>NUCLEOTIDE SEQUENCE</scope>
    <source>
        <strain evidence="1">DSM 111903</strain>
    </source>
</reference>
<dbReference type="RefSeq" id="WP_241409451.1">
    <property type="nucleotide sequence ID" value="NZ_JAKZGO010000001.1"/>
</dbReference>
<name>A0ABS9V6M5_9BACT</name>
<evidence type="ECO:0000313" key="1">
    <source>
        <dbReference type="EMBL" id="MCH7412061.1"/>
    </source>
</evidence>
<accession>A0ABS9V6M5</accession>
<sequence length="373" mass="43453">MALRKNINGFVSNLIGKPIFKKVVIIESDDWGTIRMSSKKAFESLKKKGYPVDHCSYNKSDALESNQDLENLFEVLNNIKGNDGNPAVMTANNIVANPDFEKIKDSNFQEYYFEPFTETLKRYPKHDNVMELYQQGINAGLVMPQFHGREHLNVTRWMNALRNNAKAEKDAFDNNVFSPKISQSKGYPNEYMDALDFNSKSELIFQEKSIIEGLDLFEKIWGFRSKSFIAPCYIWHSDLEMTLSTNGVKYFQGLVNQLQPKDGDGFEYKKIYHYQGQKNKHGQRYFIRNAFFEPTIEPDFDWESDCLRRIKIAFSLKKPAIISSHRLNYIGFLNPSNRESNLKRLQNLLFQIKKTWPEVQFMSTDQLGLLYDT</sequence>
<evidence type="ECO:0008006" key="3">
    <source>
        <dbReference type="Google" id="ProtNLM"/>
    </source>
</evidence>
<dbReference type="Proteomes" id="UP001165430">
    <property type="component" value="Unassembled WGS sequence"/>
</dbReference>
<gene>
    <name evidence="1" type="ORF">MM213_01090</name>
</gene>
<evidence type="ECO:0000313" key="2">
    <source>
        <dbReference type="Proteomes" id="UP001165430"/>
    </source>
</evidence>
<keyword evidence="2" id="KW-1185">Reference proteome</keyword>
<comment type="caution">
    <text evidence="1">The sequence shown here is derived from an EMBL/GenBank/DDBJ whole genome shotgun (WGS) entry which is preliminary data.</text>
</comment>